<comment type="caution">
    <text evidence="1">The sequence shown here is derived from an EMBL/GenBank/DDBJ whole genome shotgun (WGS) entry which is preliminary data.</text>
</comment>
<accession>A0ABW3CQJ5</accession>
<proteinExistence type="predicted"/>
<gene>
    <name evidence="1" type="ORF">ACFQ07_26760</name>
</gene>
<organism evidence="1 2">
    <name type="scientific">Actinomadura adrarensis</name>
    <dbReference type="NCBI Taxonomy" id="1819600"/>
    <lineage>
        <taxon>Bacteria</taxon>
        <taxon>Bacillati</taxon>
        <taxon>Actinomycetota</taxon>
        <taxon>Actinomycetes</taxon>
        <taxon>Streptosporangiales</taxon>
        <taxon>Thermomonosporaceae</taxon>
        <taxon>Actinomadura</taxon>
    </lineage>
</organism>
<evidence type="ECO:0000313" key="1">
    <source>
        <dbReference type="EMBL" id="MFD0855872.1"/>
    </source>
</evidence>
<dbReference type="Proteomes" id="UP001597083">
    <property type="component" value="Unassembled WGS sequence"/>
</dbReference>
<protein>
    <submittedName>
        <fullName evidence="1">CopG family transcriptional regulator</fullName>
    </submittedName>
</protein>
<reference evidence="2" key="1">
    <citation type="journal article" date="2019" name="Int. J. Syst. Evol. Microbiol.">
        <title>The Global Catalogue of Microorganisms (GCM) 10K type strain sequencing project: providing services to taxonomists for standard genome sequencing and annotation.</title>
        <authorList>
            <consortium name="The Broad Institute Genomics Platform"/>
            <consortium name="The Broad Institute Genome Sequencing Center for Infectious Disease"/>
            <person name="Wu L."/>
            <person name="Ma J."/>
        </authorList>
    </citation>
    <scope>NUCLEOTIDE SEQUENCE [LARGE SCALE GENOMIC DNA]</scope>
    <source>
        <strain evidence="2">JCM 31696</strain>
    </source>
</reference>
<dbReference type="EMBL" id="JBHTIR010003832">
    <property type="protein sequence ID" value="MFD0855872.1"/>
    <property type="molecule type" value="Genomic_DNA"/>
</dbReference>
<name>A0ABW3CQJ5_9ACTN</name>
<sequence length="84" mass="8750">MGEPTNKYSVTMPRDIAEAARERSGPSGLSAYVTAAVARQLERDKLAELIAAGEAENGPVDPAAVEAKRAIFAQARAGQRGPVA</sequence>
<keyword evidence="2" id="KW-1185">Reference proteome</keyword>
<evidence type="ECO:0000313" key="2">
    <source>
        <dbReference type="Proteomes" id="UP001597083"/>
    </source>
</evidence>